<organism evidence="1 2">
    <name type="scientific">Chryseobacterium taichungense</name>
    <dbReference type="NCBI Taxonomy" id="295069"/>
    <lineage>
        <taxon>Bacteria</taxon>
        <taxon>Pseudomonadati</taxon>
        <taxon>Bacteroidota</taxon>
        <taxon>Flavobacteriia</taxon>
        <taxon>Flavobacteriales</taxon>
        <taxon>Weeksellaceae</taxon>
        <taxon>Chryseobacterium group</taxon>
        <taxon>Chryseobacterium</taxon>
    </lineage>
</organism>
<dbReference type="OrthoDB" id="1274261at2"/>
<reference evidence="2" key="1">
    <citation type="submission" date="2016-10" db="EMBL/GenBank/DDBJ databases">
        <authorList>
            <person name="Varghese N."/>
            <person name="Submissions S."/>
        </authorList>
    </citation>
    <scope>NUCLEOTIDE SEQUENCE [LARGE SCALE GENOMIC DNA]</scope>
    <source>
        <strain evidence="2">DSM 17453</strain>
    </source>
</reference>
<proteinExistence type="predicted"/>
<name>A0A1H7XQF5_9FLAO</name>
<dbReference type="AlphaFoldDB" id="A0A1H7XQF5"/>
<dbReference type="Proteomes" id="UP000199450">
    <property type="component" value="Unassembled WGS sequence"/>
</dbReference>
<evidence type="ECO:0000313" key="2">
    <source>
        <dbReference type="Proteomes" id="UP000199450"/>
    </source>
</evidence>
<keyword evidence="2" id="KW-1185">Reference proteome</keyword>
<gene>
    <name evidence="1" type="ORF">SAMN05421856_102609</name>
</gene>
<accession>A0A1H7XQF5</accession>
<dbReference type="STRING" id="295069.SAMN05421856_102609"/>
<protein>
    <submittedName>
        <fullName evidence="1">Uncharacterized protein</fullName>
    </submittedName>
</protein>
<evidence type="ECO:0000313" key="1">
    <source>
        <dbReference type="EMBL" id="SEM36066.1"/>
    </source>
</evidence>
<dbReference type="RefSeq" id="WP_089999234.1">
    <property type="nucleotide sequence ID" value="NZ_FOBV01000002.1"/>
</dbReference>
<sequence>MRIVLVSVIFISTAVSAQQKDKKTVLPKMDTTKVKTFTLPDQNLKPKDLQKEMYKMPSAKPDESLYSSLKDNRKDSTDYKMLNAMIPEKKEDDK</sequence>
<dbReference type="EMBL" id="FOBV01000002">
    <property type="protein sequence ID" value="SEM36066.1"/>
    <property type="molecule type" value="Genomic_DNA"/>
</dbReference>